<dbReference type="PANTHER" id="PTHR11012">
    <property type="entry name" value="PROTEIN KINASE-LIKE DOMAIN-CONTAINING"/>
    <property type="match status" value="1"/>
</dbReference>
<organism evidence="2 3">
    <name type="scientific">Mycobacterium stomatepiae</name>
    <dbReference type="NCBI Taxonomy" id="470076"/>
    <lineage>
        <taxon>Bacteria</taxon>
        <taxon>Bacillati</taxon>
        <taxon>Actinomycetota</taxon>
        <taxon>Actinomycetes</taxon>
        <taxon>Mycobacteriales</taxon>
        <taxon>Mycobacteriaceae</taxon>
        <taxon>Mycobacterium</taxon>
        <taxon>Mycobacterium simiae complex</taxon>
    </lineage>
</organism>
<evidence type="ECO:0000313" key="2">
    <source>
        <dbReference type="EMBL" id="BBY25830.1"/>
    </source>
</evidence>
<dbReference type="PANTHER" id="PTHR11012:SF30">
    <property type="entry name" value="PROTEIN KINASE-LIKE DOMAIN-CONTAINING"/>
    <property type="match status" value="1"/>
</dbReference>
<dbReference type="SUPFAM" id="SSF56112">
    <property type="entry name" value="Protein kinase-like (PK-like)"/>
    <property type="match status" value="1"/>
</dbReference>
<dbReference type="RefSeq" id="WP_163794257.1">
    <property type="nucleotide sequence ID" value="NZ_AP022587.1"/>
</dbReference>
<dbReference type="InterPro" id="IPR015897">
    <property type="entry name" value="CHK_kinase-like"/>
</dbReference>
<evidence type="ECO:0000313" key="3">
    <source>
        <dbReference type="Proteomes" id="UP000467130"/>
    </source>
</evidence>
<dbReference type="SMART" id="SM00587">
    <property type="entry name" value="CHK"/>
    <property type="match status" value="1"/>
</dbReference>
<dbReference type="InterPro" id="IPR011009">
    <property type="entry name" value="Kinase-like_dom_sf"/>
</dbReference>
<evidence type="ECO:0000259" key="1">
    <source>
        <dbReference type="SMART" id="SM00587"/>
    </source>
</evidence>
<name>A0A7I7QI70_9MYCO</name>
<dbReference type="AlphaFoldDB" id="A0A7I7QI70"/>
<dbReference type="InterPro" id="IPR002575">
    <property type="entry name" value="Aminoglycoside_PTrfase"/>
</dbReference>
<keyword evidence="3" id="KW-1185">Reference proteome</keyword>
<accession>A0A7I7QI70</accession>
<gene>
    <name evidence="2" type="ORF">MSTO_60350</name>
</gene>
<dbReference type="Pfam" id="PF01636">
    <property type="entry name" value="APH"/>
    <property type="match status" value="1"/>
</dbReference>
<dbReference type="Gene3D" id="3.90.1200.10">
    <property type="match status" value="1"/>
</dbReference>
<dbReference type="Proteomes" id="UP000467130">
    <property type="component" value="Chromosome"/>
</dbReference>
<dbReference type="KEGG" id="msto:MSTO_60350"/>
<feature type="domain" description="CHK kinase-like" evidence="1">
    <location>
        <begin position="137"/>
        <end position="314"/>
    </location>
</feature>
<dbReference type="EMBL" id="AP022587">
    <property type="protein sequence ID" value="BBY25830.1"/>
    <property type="molecule type" value="Genomic_DNA"/>
</dbReference>
<reference evidence="2 3" key="1">
    <citation type="journal article" date="2019" name="Emerg. Microbes Infect.">
        <title>Comprehensive subspecies identification of 175 nontuberculous mycobacteria species based on 7547 genomic profiles.</title>
        <authorList>
            <person name="Matsumoto Y."/>
            <person name="Kinjo T."/>
            <person name="Motooka D."/>
            <person name="Nabeya D."/>
            <person name="Jung N."/>
            <person name="Uechi K."/>
            <person name="Horii T."/>
            <person name="Iida T."/>
            <person name="Fujita J."/>
            <person name="Nakamura S."/>
        </authorList>
    </citation>
    <scope>NUCLEOTIDE SEQUENCE [LARGE SCALE GENOMIC DNA]</scope>
    <source>
        <strain evidence="2 3">JCM 17783</strain>
    </source>
</reference>
<proteinExistence type="predicted"/>
<sequence>MNAGSLPRDRTTHADVQVPPVANIEELNVDWFRRVLAGTGHSAATDLSEVALEPVSGGLMARMVRAVLSYARPGSSPESLLVKFPTDDAGSLGVAHAMSMYELETRFYQDIAPLVPDMGLPRCYLAELSDDVKRFTLVLEDLSSEFQAGDVLRPSNVDECARALRELATFQAPLWNSSRLSTLDWIADPARTIGVFDALPAGLPPFLARFGDQLDPAHVTLFERVIPHAGAWVRSWKAPTVVQHGDFRSDNIMFSIDPGSQRAAVIDFQTVRLGPPGVDPAYYLGSALTTEDRRTAERDLIAEYHEHLLSWGVADFGFDACWDSYRNGAMYGVLLFVGMAGQVASTERGDQLIVDQIRRYAEMALDLDAPAAAGLI</sequence>
<protein>
    <recommendedName>
        <fullName evidence="1">CHK kinase-like domain-containing protein</fullName>
    </recommendedName>
</protein>